<reference evidence="2 4" key="2">
    <citation type="submission" date="2020-02" db="EMBL/GenBank/DDBJ databases">
        <title>Whole genome shotgun sequence of Streptomyces gougerotii NBRC 13043.</title>
        <authorList>
            <person name="Ichikawa N."/>
            <person name="Komaki H."/>
            <person name="Tamura T."/>
        </authorList>
    </citation>
    <scope>NUCLEOTIDE SEQUENCE [LARGE SCALE GENOMIC DNA]</scope>
    <source>
        <strain evidence="2 4">NBRC 13043</strain>
    </source>
</reference>
<evidence type="ECO:0000313" key="4">
    <source>
        <dbReference type="Proteomes" id="UP000480804"/>
    </source>
</evidence>
<sequence>MYVPPPLRPPAGAGDGNSVDAPTAPGQDGGMSRYAIPAATSAVADAAKGAGLSFDGFDGARI</sequence>
<dbReference type="Proteomes" id="UP000660975">
    <property type="component" value="Unassembled WGS sequence"/>
</dbReference>
<dbReference type="EMBL" id="BLLO01000031">
    <property type="protein sequence ID" value="GFH81010.1"/>
    <property type="molecule type" value="Genomic_DNA"/>
</dbReference>
<reference evidence="3" key="3">
    <citation type="submission" date="2020-09" db="EMBL/GenBank/DDBJ databases">
        <authorList>
            <person name="Sun Q."/>
            <person name="Ohkuma M."/>
        </authorList>
    </citation>
    <scope>NUCLEOTIDE SEQUENCE</scope>
    <source>
        <strain evidence="3">JCM 4136</strain>
    </source>
</reference>
<organism evidence="3 5">
    <name type="scientific">Streptomyces gougerotii</name>
    <dbReference type="NCBI Taxonomy" id="53448"/>
    <lineage>
        <taxon>Bacteria</taxon>
        <taxon>Bacillati</taxon>
        <taxon>Actinomycetota</taxon>
        <taxon>Actinomycetes</taxon>
        <taxon>Kitasatosporales</taxon>
        <taxon>Streptomycetaceae</taxon>
        <taxon>Streptomyces</taxon>
        <taxon>Streptomyces diastaticus group</taxon>
    </lineage>
</organism>
<comment type="caution">
    <text evidence="3">The sequence shown here is derived from an EMBL/GenBank/DDBJ whole genome shotgun (WGS) entry which is preliminary data.</text>
</comment>
<evidence type="ECO:0000256" key="1">
    <source>
        <dbReference type="SAM" id="MobiDB-lite"/>
    </source>
</evidence>
<protein>
    <submittedName>
        <fullName evidence="3">Uncharacterized protein</fullName>
    </submittedName>
</protein>
<dbReference type="AlphaFoldDB" id="A0A8H9I091"/>
<gene>
    <name evidence="3" type="ORF">GCM10010227_51430</name>
    <name evidence="2" type="ORF">Sgou_56800</name>
</gene>
<name>A0A8H9I091_9ACTN</name>
<evidence type="ECO:0000313" key="2">
    <source>
        <dbReference type="EMBL" id="GFH81010.1"/>
    </source>
</evidence>
<keyword evidence="4" id="KW-1185">Reference proteome</keyword>
<dbReference type="EMBL" id="BMSC01000022">
    <property type="protein sequence ID" value="GGU90052.1"/>
    <property type="molecule type" value="Genomic_DNA"/>
</dbReference>
<evidence type="ECO:0000313" key="3">
    <source>
        <dbReference type="EMBL" id="GGU90052.1"/>
    </source>
</evidence>
<dbReference type="Proteomes" id="UP000480804">
    <property type="component" value="Unassembled WGS sequence"/>
</dbReference>
<feature type="region of interest" description="Disordered" evidence="1">
    <location>
        <begin position="1"/>
        <end position="32"/>
    </location>
</feature>
<accession>A0A8H9I091</accession>
<reference evidence="3" key="1">
    <citation type="journal article" date="2014" name="Int. J. Syst. Evol. Microbiol.">
        <title>Complete genome sequence of Corynebacterium casei LMG S-19264T (=DSM 44701T), isolated from a smear-ripened cheese.</title>
        <authorList>
            <consortium name="US DOE Joint Genome Institute (JGI-PGF)"/>
            <person name="Walter F."/>
            <person name="Albersmeier A."/>
            <person name="Kalinowski J."/>
            <person name="Ruckert C."/>
        </authorList>
    </citation>
    <scope>NUCLEOTIDE SEQUENCE</scope>
    <source>
        <strain evidence="3">JCM 4136</strain>
    </source>
</reference>
<proteinExistence type="predicted"/>
<evidence type="ECO:0000313" key="5">
    <source>
        <dbReference type="Proteomes" id="UP000660975"/>
    </source>
</evidence>